<evidence type="ECO:0000313" key="1">
    <source>
        <dbReference type="EMBL" id="TFK61557.1"/>
    </source>
</evidence>
<gene>
    <name evidence="1" type="ORF">BDN72DRAFT_438457</name>
</gene>
<keyword evidence="2" id="KW-1185">Reference proteome</keyword>
<accession>A0ACD3A7J5</accession>
<reference evidence="1 2" key="1">
    <citation type="journal article" date="2019" name="Nat. Ecol. Evol.">
        <title>Megaphylogeny resolves global patterns of mushroom evolution.</title>
        <authorList>
            <person name="Varga T."/>
            <person name="Krizsan K."/>
            <person name="Foldi C."/>
            <person name="Dima B."/>
            <person name="Sanchez-Garcia M."/>
            <person name="Sanchez-Ramirez S."/>
            <person name="Szollosi G.J."/>
            <person name="Szarkandi J.G."/>
            <person name="Papp V."/>
            <person name="Albert L."/>
            <person name="Andreopoulos W."/>
            <person name="Angelini C."/>
            <person name="Antonin V."/>
            <person name="Barry K.W."/>
            <person name="Bougher N.L."/>
            <person name="Buchanan P."/>
            <person name="Buyck B."/>
            <person name="Bense V."/>
            <person name="Catcheside P."/>
            <person name="Chovatia M."/>
            <person name="Cooper J."/>
            <person name="Damon W."/>
            <person name="Desjardin D."/>
            <person name="Finy P."/>
            <person name="Geml J."/>
            <person name="Haridas S."/>
            <person name="Hughes K."/>
            <person name="Justo A."/>
            <person name="Karasinski D."/>
            <person name="Kautmanova I."/>
            <person name="Kiss B."/>
            <person name="Kocsube S."/>
            <person name="Kotiranta H."/>
            <person name="LaButti K.M."/>
            <person name="Lechner B.E."/>
            <person name="Liimatainen K."/>
            <person name="Lipzen A."/>
            <person name="Lukacs Z."/>
            <person name="Mihaltcheva S."/>
            <person name="Morgado L.N."/>
            <person name="Niskanen T."/>
            <person name="Noordeloos M.E."/>
            <person name="Ohm R.A."/>
            <person name="Ortiz-Santana B."/>
            <person name="Ovrebo C."/>
            <person name="Racz N."/>
            <person name="Riley R."/>
            <person name="Savchenko A."/>
            <person name="Shiryaev A."/>
            <person name="Soop K."/>
            <person name="Spirin V."/>
            <person name="Szebenyi C."/>
            <person name="Tomsovsky M."/>
            <person name="Tulloss R.E."/>
            <person name="Uehling J."/>
            <person name="Grigoriev I.V."/>
            <person name="Vagvolgyi C."/>
            <person name="Papp T."/>
            <person name="Martin F.M."/>
            <person name="Miettinen O."/>
            <person name="Hibbett D.S."/>
            <person name="Nagy L.G."/>
        </authorList>
    </citation>
    <scope>NUCLEOTIDE SEQUENCE [LARGE SCALE GENOMIC DNA]</scope>
    <source>
        <strain evidence="1 2">NL-1719</strain>
    </source>
</reference>
<proteinExistence type="predicted"/>
<organism evidence="1 2">
    <name type="scientific">Pluteus cervinus</name>
    <dbReference type="NCBI Taxonomy" id="181527"/>
    <lineage>
        <taxon>Eukaryota</taxon>
        <taxon>Fungi</taxon>
        <taxon>Dikarya</taxon>
        <taxon>Basidiomycota</taxon>
        <taxon>Agaricomycotina</taxon>
        <taxon>Agaricomycetes</taxon>
        <taxon>Agaricomycetidae</taxon>
        <taxon>Agaricales</taxon>
        <taxon>Pluteineae</taxon>
        <taxon>Pluteaceae</taxon>
        <taxon>Pluteus</taxon>
    </lineage>
</organism>
<evidence type="ECO:0000313" key="2">
    <source>
        <dbReference type="Proteomes" id="UP000308600"/>
    </source>
</evidence>
<protein>
    <submittedName>
        <fullName evidence="1">Uncharacterized protein</fullName>
    </submittedName>
</protein>
<name>A0ACD3A7J5_9AGAR</name>
<dbReference type="EMBL" id="ML208649">
    <property type="protein sequence ID" value="TFK61557.1"/>
    <property type="molecule type" value="Genomic_DNA"/>
</dbReference>
<sequence length="202" mass="21513">MEEVTPASIACTIFLLWHIFSHDSQFQDTGIATGIPYAEYYDEIVDLLCGFLNKGEFGVFQFYNDIVFPKGKGAIAGGSGGTTSKRTKAKGQEAAERLGQMSLNEDQPPVQSTNPPRPPTFSYLASSPIHPPVPVLTITTSTCTTTTLPIPSPAMNATPAVIAQPEPIEPDNAQPAPARRGGKSRVGSTPAPRVTRSKTRAA</sequence>
<dbReference type="Proteomes" id="UP000308600">
    <property type="component" value="Unassembled WGS sequence"/>
</dbReference>